<evidence type="ECO:0000256" key="5">
    <source>
        <dbReference type="ARBA" id="ARBA00023004"/>
    </source>
</evidence>
<dbReference type="Proteomes" id="UP000640583">
    <property type="component" value="Unassembled WGS sequence"/>
</dbReference>
<evidence type="ECO:0000313" key="9">
    <source>
        <dbReference type="Proteomes" id="UP000640583"/>
    </source>
</evidence>
<organism evidence="8 9">
    <name type="scientific">Halocynthiibacter styelae</name>
    <dbReference type="NCBI Taxonomy" id="2761955"/>
    <lineage>
        <taxon>Bacteria</taxon>
        <taxon>Pseudomonadati</taxon>
        <taxon>Pseudomonadota</taxon>
        <taxon>Alphaproteobacteria</taxon>
        <taxon>Rhodobacterales</taxon>
        <taxon>Paracoccaceae</taxon>
        <taxon>Halocynthiibacter</taxon>
    </lineage>
</organism>
<dbReference type="AlphaFoldDB" id="A0A8J7LPA1"/>
<accession>A0A8J7LPA1</accession>
<keyword evidence="9" id="KW-1185">Reference proteome</keyword>
<dbReference type="CDD" id="cd00680">
    <property type="entry name" value="RHO_alpha_C"/>
    <property type="match status" value="1"/>
</dbReference>
<dbReference type="GO" id="GO:0005506">
    <property type="term" value="F:iron ion binding"/>
    <property type="evidence" value="ECO:0007669"/>
    <property type="project" value="InterPro"/>
</dbReference>
<dbReference type="Pfam" id="PF00355">
    <property type="entry name" value="Rieske"/>
    <property type="match status" value="1"/>
</dbReference>
<evidence type="ECO:0000313" key="8">
    <source>
        <dbReference type="EMBL" id="MBI1493271.1"/>
    </source>
</evidence>
<keyword evidence="8" id="KW-0223">Dioxygenase</keyword>
<dbReference type="RefSeq" id="WP_228848122.1">
    <property type="nucleotide sequence ID" value="NZ_JADCKQ010000004.1"/>
</dbReference>
<keyword evidence="5" id="KW-0408">Iron</keyword>
<dbReference type="Gene3D" id="2.102.10.10">
    <property type="entry name" value="Rieske [2Fe-2S] iron-sulphur domain"/>
    <property type="match status" value="1"/>
</dbReference>
<dbReference type="EMBL" id="JADCKQ010000004">
    <property type="protein sequence ID" value="MBI1493271.1"/>
    <property type="molecule type" value="Genomic_DNA"/>
</dbReference>
<dbReference type="PRINTS" id="PR00090">
    <property type="entry name" value="RNGDIOXGNASE"/>
</dbReference>
<evidence type="ECO:0000256" key="3">
    <source>
        <dbReference type="ARBA" id="ARBA00022723"/>
    </source>
</evidence>
<dbReference type="SUPFAM" id="SSF50022">
    <property type="entry name" value="ISP domain"/>
    <property type="match status" value="1"/>
</dbReference>
<feature type="domain" description="Rieske" evidence="7">
    <location>
        <begin position="29"/>
        <end position="138"/>
    </location>
</feature>
<evidence type="ECO:0000256" key="2">
    <source>
        <dbReference type="ARBA" id="ARBA00022714"/>
    </source>
</evidence>
<dbReference type="GO" id="GO:0051537">
    <property type="term" value="F:2 iron, 2 sulfur cluster binding"/>
    <property type="evidence" value="ECO:0007669"/>
    <property type="project" value="UniProtKB-KW"/>
</dbReference>
<dbReference type="GO" id="GO:0051213">
    <property type="term" value="F:dioxygenase activity"/>
    <property type="evidence" value="ECO:0007669"/>
    <property type="project" value="UniProtKB-KW"/>
</dbReference>
<dbReference type="PANTHER" id="PTHR43756:SF5">
    <property type="entry name" value="CHOLINE MONOOXYGENASE, CHLOROPLASTIC"/>
    <property type="match status" value="1"/>
</dbReference>
<dbReference type="InterPro" id="IPR015879">
    <property type="entry name" value="Ring_hydroxy_dOase_asu_C_dom"/>
</dbReference>
<evidence type="ECO:0000256" key="4">
    <source>
        <dbReference type="ARBA" id="ARBA00023002"/>
    </source>
</evidence>
<dbReference type="Gene3D" id="3.90.380.10">
    <property type="entry name" value="Naphthalene 1,2-dioxygenase Alpha Subunit, Chain A, domain 1"/>
    <property type="match status" value="1"/>
</dbReference>
<dbReference type="Pfam" id="PF00848">
    <property type="entry name" value="Ring_hydroxyl_A"/>
    <property type="match status" value="1"/>
</dbReference>
<gene>
    <name evidence="8" type="ORF">H1D41_06465</name>
</gene>
<dbReference type="PROSITE" id="PS51296">
    <property type="entry name" value="RIESKE"/>
    <property type="match status" value="1"/>
</dbReference>
<comment type="cofactor">
    <cofactor evidence="1">
        <name>Fe cation</name>
        <dbReference type="ChEBI" id="CHEBI:24875"/>
    </cofactor>
</comment>
<keyword evidence="6" id="KW-0411">Iron-sulfur</keyword>
<dbReference type="PANTHER" id="PTHR43756">
    <property type="entry name" value="CHOLINE MONOOXYGENASE, CHLOROPLASTIC"/>
    <property type="match status" value="1"/>
</dbReference>
<evidence type="ECO:0000256" key="1">
    <source>
        <dbReference type="ARBA" id="ARBA00001962"/>
    </source>
</evidence>
<comment type="caution">
    <text evidence="8">The sequence shown here is derived from an EMBL/GenBank/DDBJ whole genome shotgun (WGS) entry which is preliminary data.</text>
</comment>
<proteinExistence type="predicted"/>
<keyword evidence="3" id="KW-0479">Metal-binding</keyword>
<keyword evidence="4" id="KW-0560">Oxidoreductase</keyword>
<dbReference type="SUPFAM" id="SSF55961">
    <property type="entry name" value="Bet v1-like"/>
    <property type="match status" value="1"/>
</dbReference>
<protein>
    <submittedName>
        <fullName evidence="8">Aromatic ring-hydroxylating dioxygenase subunit alpha</fullName>
    </submittedName>
</protein>
<sequence>MPHQILPREAYTSQTWFQREQETLFDGHWQLAGFDGDFSETGDYITLRAGLTPLCVVQGNDGELRAFKNLCRHRGTELLEGRGNAGKTLVCPYHRWTFGLDGQLRGIPDRAECFPDLDRKANNLHGAAIGRWKGMIFVNSDASADFTAWISPLNTAPFPHDINDPALEHSETFTYRIQCNWKVFYENAIDGYHLAYLHEKTLGGPKPGLNEWEQHGDHLIWYSTERDGIRNRIPMFVEQQAAGTGMKKIKGADDPGYGGVYMLYPLTMIVPSPWSLTISTLEPVDATTTILRSRTWSPKSWWSYKEPLDGTPGYDPETGLIESKNWTDHPLETGDFQTEDVWVCEKMQRSMASPHWSVAALAKGAGAEDPIRSFQSQVADDCATE</sequence>
<dbReference type="InterPro" id="IPR017941">
    <property type="entry name" value="Rieske_2Fe-2S"/>
</dbReference>
<name>A0A8J7LPA1_9RHOB</name>
<dbReference type="InterPro" id="IPR036922">
    <property type="entry name" value="Rieske_2Fe-2S_sf"/>
</dbReference>
<dbReference type="CDD" id="cd03469">
    <property type="entry name" value="Rieske_RO_Alpha_N"/>
    <property type="match status" value="1"/>
</dbReference>
<keyword evidence="2" id="KW-0001">2Fe-2S</keyword>
<evidence type="ECO:0000256" key="6">
    <source>
        <dbReference type="ARBA" id="ARBA00023014"/>
    </source>
</evidence>
<dbReference type="InterPro" id="IPR001663">
    <property type="entry name" value="Rng_hydr_dOase-A"/>
</dbReference>
<reference evidence="8" key="1">
    <citation type="submission" date="2020-10" db="EMBL/GenBank/DDBJ databases">
        <title>Paenihalocynthiibacter styelae gen. nov., sp. nov., isolated from stalked sea squirt Styela clava.</title>
        <authorList>
            <person name="Kim Y.-O."/>
            <person name="Yoon J.-H."/>
        </authorList>
    </citation>
    <scope>NUCLEOTIDE SEQUENCE</scope>
    <source>
        <strain evidence="8">MYP1-1</strain>
    </source>
</reference>
<evidence type="ECO:0000259" key="7">
    <source>
        <dbReference type="PROSITE" id="PS51296"/>
    </source>
</evidence>